<evidence type="ECO:0008006" key="3">
    <source>
        <dbReference type="Google" id="ProtNLM"/>
    </source>
</evidence>
<dbReference type="PANTHER" id="PTHR42827">
    <property type="entry name" value="IRON-SULFUR CLUSTER-BINDING PROTEIN-RELATED"/>
    <property type="match status" value="1"/>
</dbReference>
<name>A0ABW8SS93_9CLOT</name>
<dbReference type="RefSeq" id="WP_406794972.1">
    <property type="nucleotide sequence ID" value="NZ_JBJHZX010000114.1"/>
</dbReference>
<dbReference type="EMBL" id="JBJHZX010000114">
    <property type="protein sequence ID" value="MFL0198860.1"/>
    <property type="molecule type" value="Genomic_DNA"/>
</dbReference>
<organism evidence="1 2">
    <name type="scientific">Candidatus Clostridium eludens</name>
    <dbReference type="NCBI Taxonomy" id="3381663"/>
    <lineage>
        <taxon>Bacteria</taxon>
        <taxon>Bacillati</taxon>
        <taxon>Bacillota</taxon>
        <taxon>Clostridia</taxon>
        <taxon>Eubacteriales</taxon>
        <taxon>Clostridiaceae</taxon>
        <taxon>Clostridium</taxon>
    </lineage>
</organism>
<sequence>MNINNNDIEKIINEIYDSLEKNNFSTLGKPNEIMWERPLIGVAAGDDHFYDFLKEHIGEFHWNPEEAFRLKYEECVDKRNLRTVSMVFPQAAITKQAQAQNTKCPSREWIVSRGEWEPLMKEFSGKLVNKLADMGIRSVSIDLQPEFSTVKSEKLGLASKWSHRHIAYLAGLGTFGLSDGLITERGKAVRITSLIIEAPLTLTERLYTSHNEWCLYYKDGSCGACIKRCPANAITSEMHDKIACEAYEDFFAVNYWPADIQRGNYKLGCGLCQVGVPCQNRRP</sequence>
<dbReference type="Proteomes" id="UP001623660">
    <property type="component" value="Unassembled WGS sequence"/>
</dbReference>
<evidence type="ECO:0000313" key="2">
    <source>
        <dbReference type="Proteomes" id="UP001623660"/>
    </source>
</evidence>
<keyword evidence="2" id="KW-1185">Reference proteome</keyword>
<reference evidence="1 2" key="1">
    <citation type="submission" date="2024-11" db="EMBL/GenBank/DDBJ databases">
        <authorList>
            <person name="Heng Y.C."/>
            <person name="Lim A.C.H."/>
            <person name="Lee J.K.Y."/>
            <person name="Kittelmann S."/>
        </authorList>
    </citation>
    <scope>NUCLEOTIDE SEQUENCE [LARGE SCALE GENOMIC DNA]</scope>
    <source>
        <strain evidence="1 2">WILCCON 0269</strain>
    </source>
</reference>
<accession>A0ABW8SS93</accession>
<evidence type="ECO:0000313" key="1">
    <source>
        <dbReference type="EMBL" id="MFL0198860.1"/>
    </source>
</evidence>
<proteinExistence type="predicted"/>
<dbReference type="PANTHER" id="PTHR42827:SF1">
    <property type="entry name" value="IRON-SULFUR CLUSTER-BINDING PROTEIN"/>
    <property type="match status" value="1"/>
</dbReference>
<comment type="caution">
    <text evidence="1">The sequence shown here is derived from an EMBL/GenBank/DDBJ whole genome shotgun (WGS) entry which is preliminary data.</text>
</comment>
<gene>
    <name evidence="1" type="ORF">ACJDU8_25410</name>
</gene>
<protein>
    <recommendedName>
        <fullName evidence="3">4Fe-4S ferredoxin</fullName>
    </recommendedName>
</protein>